<proteinExistence type="predicted"/>
<accession>A0A1X2GYZ6</accession>
<dbReference type="Proteomes" id="UP000242180">
    <property type="component" value="Unassembled WGS sequence"/>
</dbReference>
<dbReference type="AlphaFoldDB" id="A0A1X2GYZ6"/>
<dbReference type="EMBL" id="MCGN01000017">
    <property type="protein sequence ID" value="ORY89222.1"/>
    <property type="molecule type" value="Genomic_DNA"/>
</dbReference>
<gene>
    <name evidence="2" type="ORF">BCR43DRAFT_519402</name>
</gene>
<protein>
    <submittedName>
        <fullName evidence="2">Uncharacterized protein</fullName>
    </submittedName>
</protein>
<evidence type="ECO:0000256" key="1">
    <source>
        <dbReference type="SAM" id="MobiDB-lite"/>
    </source>
</evidence>
<feature type="compositionally biased region" description="Basic and acidic residues" evidence="1">
    <location>
        <begin position="268"/>
        <end position="286"/>
    </location>
</feature>
<name>A0A1X2GYZ6_SYNRA</name>
<organism evidence="2 3">
    <name type="scientific">Syncephalastrum racemosum</name>
    <name type="common">Filamentous fungus</name>
    <dbReference type="NCBI Taxonomy" id="13706"/>
    <lineage>
        <taxon>Eukaryota</taxon>
        <taxon>Fungi</taxon>
        <taxon>Fungi incertae sedis</taxon>
        <taxon>Mucoromycota</taxon>
        <taxon>Mucoromycotina</taxon>
        <taxon>Mucoromycetes</taxon>
        <taxon>Mucorales</taxon>
        <taxon>Syncephalastraceae</taxon>
        <taxon>Syncephalastrum</taxon>
    </lineage>
</organism>
<evidence type="ECO:0000313" key="2">
    <source>
        <dbReference type="EMBL" id="ORY89222.1"/>
    </source>
</evidence>
<keyword evidence="3" id="KW-1185">Reference proteome</keyword>
<evidence type="ECO:0000313" key="3">
    <source>
        <dbReference type="Proteomes" id="UP000242180"/>
    </source>
</evidence>
<comment type="caution">
    <text evidence="2">The sequence shown here is derived from an EMBL/GenBank/DDBJ whole genome shotgun (WGS) entry which is preliminary data.</text>
</comment>
<dbReference type="InParanoid" id="A0A1X2GYZ6"/>
<feature type="region of interest" description="Disordered" evidence="1">
    <location>
        <begin position="239"/>
        <end position="304"/>
    </location>
</feature>
<reference evidence="2 3" key="1">
    <citation type="submission" date="2016-07" db="EMBL/GenBank/DDBJ databases">
        <title>Pervasive Adenine N6-methylation of Active Genes in Fungi.</title>
        <authorList>
            <consortium name="DOE Joint Genome Institute"/>
            <person name="Mondo S.J."/>
            <person name="Dannebaum R.O."/>
            <person name="Kuo R.C."/>
            <person name="Labutti K."/>
            <person name="Haridas S."/>
            <person name="Kuo A."/>
            <person name="Salamov A."/>
            <person name="Ahrendt S.R."/>
            <person name="Lipzen A."/>
            <person name="Sullivan W."/>
            <person name="Andreopoulos W.B."/>
            <person name="Clum A."/>
            <person name="Lindquist E."/>
            <person name="Daum C."/>
            <person name="Ramamoorthy G.K."/>
            <person name="Gryganskyi A."/>
            <person name="Culley D."/>
            <person name="Magnuson J.K."/>
            <person name="James T.Y."/>
            <person name="O'Malley M.A."/>
            <person name="Stajich J.E."/>
            <person name="Spatafora J.W."/>
            <person name="Visel A."/>
            <person name="Grigoriev I.V."/>
        </authorList>
    </citation>
    <scope>NUCLEOTIDE SEQUENCE [LARGE SCALE GENOMIC DNA]</scope>
    <source>
        <strain evidence="2 3">NRRL 2496</strain>
    </source>
</reference>
<sequence>MACLVFDSQTEFGPKENTSAQRSARVNQALNAAKRSYRKRHTRDRVLNYVSAYTRFTRAIKGPNFSGMAMLTKYQCHAYDTDNLVPLSFLVSDREADAQMGGTKFAVQNNEEKRLLINLGLKHEEENSDEKAEMRLAVVAAVAGNDYANNPRDAGLRKLCNMVNQIELQVKIRQRTFSTAGVISRVYEFEKNPYAAALLQFCRLRGLQVSLQDTLVTVTVPITVDSSLSDQMYAPFLSKKVPPGPQEQGSRYTPVATLSVPKTFTQPERIDPVRKKASQEKRERGSSSRSLNSPDDADIAKPRS</sequence>